<evidence type="ECO:0000256" key="7">
    <source>
        <dbReference type="PIRSR" id="PIRSR000450-1"/>
    </source>
</evidence>
<comment type="catalytic activity">
    <reaction evidence="6">
        <text>L-homoserine + succinyl-CoA = O-succinyl-L-homoserine + CoA</text>
        <dbReference type="Rhea" id="RHEA:22008"/>
        <dbReference type="ChEBI" id="CHEBI:57287"/>
        <dbReference type="ChEBI" id="CHEBI:57292"/>
        <dbReference type="ChEBI" id="CHEBI:57476"/>
        <dbReference type="ChEBI" id="CHEBI:57661"/>
        <dbReference type="EC" id="2.3.1.46"/>
    </reaction>
</comment>
<keyword evidence="3 6" id="KW-0028">Amino-acid biosynthesis</keyword>
<dbReference type="PANTHER" id="PTHR20919">
    <property type="entry name" value="HOMOSERINE O-SUCCINYLTRANSFERASE"/>
    <property type="match status" value="1"/>
</dbReference>
<gene>
    <name evidence="6" type="primary">metAS</name>
    <name evidence="8" type="ORF">CNE99_09830</name>
</gene>
<keyword evidence="4 6" id="KW-0808">Transferase</keyword>
<comment type="similarity">
    <text evidence="6">Belongs to the MetA family.</text>
</comment>
<evidence type="ECO:0000256" key="4">
    <source>
        <dbReference type="ARBA" id="ARBA00022679"/>
    </source>
</evidence>
<feature type="active site" evidence="6">
    <location>
        <position position="237"/>
    </location>
</feature>
<keyword evidence="5 6" id="KW-0012">Acyltransferase</keyword>
<accession>A0A2A5WJC0</accession>
<name>A0A2A5WJC0_9GAMM</name>
<sequence>MPLRIDSHLPAGTVLRQENVFCIPQITAEHQDIRPLDIVILNLMPKKIETEIHLLRMLSNSPLQVNVELMRIDESSSRHTPDEHIDRFYRRFDDIRYRRYDGMIITGAPLGQLPFDDVRFWPRLTEIIDWSWSNVTSTMFLCWAVQAAMYHLYGIRKQLLPQKLSGVYRHQLENPLAPIARGFDDTFDAPHSRYAEVALADIRAHPDLSIIATSHTAGAYIVTRNDGRQVFVTGHSEYEPQCLKDEYERDLEAGTAPQIPENYFPNDDPTQDPVVTWKSHGNLLFSNWLNYHVYQLTPFDASQIGHQVHAVDVQFS</sequence>
<dbReference type="HAMAP" id="MF_00295">
    <property type="entry name" value="MetA_acyltransf"/>
    <property type="match status" value="1"/>
</dbReference>
<dbReference type="EMBL" id="NTKD01000070">
    <property type="protein sequence ID" value="PDH36334.1"/>
    <property type="molecule type" value="Genomic_DNA"/>
</dbReference>
<feature type="site" description="Important for substrate specificity" evidence="6">
    <location>
        <position position="192"/>
    </location>
</feature>
<dbReference type="FunFam" id="3.40.50.880:FF:000004">
    <property type="entry name" value="Homoserine O-succinyltransferase"/>
    <property type="match status" value="1"/>
</dbReference>
<feature type="binding site" evidence="6">
    <location>
        <position position="249"/>
    </location>
    <ligand>
        <name>substrate</name>
    </ligand>
</feature>
<dbReference type="SUPFAM" id="SSF52317">
    <property type="entry name" value="Class I glutamine amidotransferase-like"/>
    <property type="match status" value="1"/>
</dbReference>
<comment type="caution">
    <text evidence="8">The sequence shown here is derived from an EMBL/GenBank/DDBJ whole genome shotgun (WGS) entry which is preliminary data.</text>
</comment>
<dbReference type="GO" id="GO:0005737">
    <property type="term" value="C:cytoplasm"/>
    <property type="evidence" value="ECO:0007669"/>
    <property type="project" value="UniProtKB-SubCell"/>
</dbReference>
<dbReference type="PANTHER" id="PTHR20919:SF0">
    <property type="entry name" value="HOMOSERINE O-SUCCINYLTRANSFERASE"/>
    <property type="match status" value="1"/>
</dbReference>
<dbReference type="PIRSF" id="PIRSF000450">
    <property type="entry name" value="H_ser_succinyltr"/>
    <property type="match status" value="1"/>
</dbReference>
<dbReference type="NCBIfam" id="TIGR01001">
    <property type="entry name" value="metA"/>
    <property type="match status" value="1"/>
</dbReference>
<dbReference type="InterPro" id="IPR005697">
    <property type="entry name" value="HST_MetA"/>
</dbReference>
<dbReference type="InterPro" id="IPR029062">
    <property type="entry name" value="Class_I_gatase-like"/>
</dbReference>
<evidence type="ECO:0000256" key="1">
    <source>
        <dbReference type="ARBA" id="ARBA00004496"/>
    </source>
</evidence>
<dbReference type="CDD" id="cd03131">
    <property type="entry name" value="GATase1_HTS"/>
    <property type="match status" value="1"/>
</dbReference>
<evidence type="ECO:0000256" key="2">
    <source>
        <dbReference type="ARBA" id="ARBA00022490"/>
    </source>
</evidence>
<evidence type="ECO:0000256" key="5">
    <source>
        <dbReference type="ARBA" id="ARBA00023315"/>
    </source>
</evidence>
<dbReference type="Gene3D" id="3.40.50.880">
    <property type="match status" value="1"/>
</dbReference>
<feature type="active site" description="Acyl-thioester intermediate" evidence="6 7">
    <location>
        <position position="142"/>
    </location>
</feature>
<dbReference type="AlphaFoldDB" id="A0A2A5WJC0"/>
<keyword evidence="2 6" id="KW-0963">Cytoplasm</keyword>
<evidence type="ECO:0000256" key="3">
    <source>
        <dbReference type="ARBA" id="ARBA00022605"/>
    </source>
</evidence>
<comment type="caution">
    <text evidence="6">Lacks conserved residue(s) required for the propagation of feature annotation.</text>
</comment>
<comment type="subcellular location">
    <subcellularLocation>
        <location evidence="1 6">Cytoplasm</location>
    </subcellularLocation>
</comment>
<dbReference type="Proteomes" id="UP000219327">
    <property type="component" value="Unassembled WGS sequence"/>
</dbReference>
<feature type="site" description="Important for acyl-CoA specificity" evidence="6">
    <location>
        <position position="111"/>
    </location>
</feature>
<evidence type="ECO:0000313" key="8">
    <source>
        <dbReference type="EMBL" id="PDH36334.1"/>
    </source>
</evidence>
<dbReference type="EC" id="2.3.1.46" evidence="6"/>
<dbReference type="GO" id="GO:0004414">
    <property type="term" value="F:homoserine O-acetyltransferase activity"/>
    <property type="evidence" value="ECO:0007669"/>
    <property type="project" value="UniProtKB-UniRule"/>
</dbReference>
<proteinExistence type="inferred from homology"/>
<dbReference type="InterPro" id="IPR033752">
    <property type="entry name" value="MetA_family"/>
</dbReference>
<comment type="pathway">
    <text evidence="6">Amino-acid biosynthesis; L-methionine biosynthesis via de novo pathway; O-succinyl-L-homoserine from L-homoserine: step 1/1.</text>
</comment>
<feature type="binding site" evidence="6">
    <location>
        <position position="192"/>
    </location>
    <ligand>
        <name>substrate</name>
    </ligand>
</feature>
<reference evidence="8 9" key="1">
    <citation type="submission" date="2017-08" db="EMBL/GenBank/DDBJ databases">
        <title>Fine stratification of microbial communities through a metagenomic profile of the photic zone.</title>
        <authorList>
            <person name="Haro-Moreno J.M."/>
            <person name="Lopez-Perez M."/>
            <person name="De La Torre J."/>
            <person name="Picazo A."/>
            <person name="Camacho A."/>
            <person name="Rodriguez-Valera F."/>
        </authorList>
    </citation>
    <scope>NUCLEOTIDE SEQUENCE [LARGE SCALE GENOMIC DNA]</scope>
    <source>
        <strain evidence="8">MED-G24</strain>
    </source>
</reference>
<dbReference type="GO" id="GO:0008899">
    <property type="term" value="F:homoserine O-succinyltransferase activity"/>
    <property type="evidence" value="ECO:0007669"/>
    <property type="project" value="UniProtKB-EC"/>
</dbReference>
<evidence type="ECO:0000313" key="9">
    <source>
        <dbReference type="Proteomes" id="UP000219327"/>
    </source>
</evidence>
<feature type="binding site" evidence="6">
    <location>
        <position position="163"/>
    </location>
    <ligand>
        <name>substrate</name>
    </ligand>
</feature>
<comment type="function">
    <text evidence="6">Transfers a succinyl group from succinyl-CoA to L-homoserine, forming succinyl-L-homoserine.</text>
</comment>
<feature type="active site" description="Proton acceptor" evidence="6">
    <location>
        <position position="235"/>
    </location>
</feature>
<dbReference type="UniPathway" id="UPA00051">
    <property type="reaction ID" value="UER00075"/>
</dbReference>
<dbReference type="GO" id="GO:0019281">
    <property type="term" value="P:L-methionine biosynthetic process from homoserine via O-succinyl-L-homoserine and cystathionine"/>
    <property type="evidence" value="ECO:0007669"/>
    <property type="project" value="InterPro"/>
</dbReference>
<dbReference type="Pfam" id="PF04204">
    <property type="entry name" value="HTS"/>
    <property type="match status" value="1"/>
</dbReference>
<keyword evidence="6" id="KW-0486">Methionine biosynthesis</keyword>
<protein>
    <recommendedName>
        <fullName evidence="6">Homoserine O-succinyltransferase</fullName>
        <shortName evidence="6">HST</shortName>
        <ecNumber evidence="6">2.3.1.46</ecNumber>
    </recommendedName>
    <alternativeName>
        <fullName evidence="6">Homoserine transsuccinylase</fullName>
        <shortName evidence="6">HTS</shortName>
    </alternativeName>
</protein>
<organism evidence="8 9">
    <name type="scientific">OM182 bacterium MED-G24</name>
    <dbReference type="NCBI Taxonomy" id="1986255"/>
    <lineage>
        <taxon>Bacteria</taxon>
        <taxon>Pseudomonadati</taxon>
        <taxon>Pseudomonadota</taxon>
        <taxon>Gammaproteobacteria</taxon>
        <taxon>OMG group</taxon>
        <taxon>OM182 clade</taxon>
    </lineage>
</organism>
<evidence type="ECO:0000256" key="6">
    <source>
        <dbReference type="HAMAP-Rule" id="MF_00295"/>
    </source>
</evidence>